<feature type="transmembrane region" description="Helical" evidence="5">
    <location>
        <begin position="253"/>
        <end position="274"/>
    </location>
</feature>
<keyword evidence="2 5" id="KW-0812">Transmembrane</keyword>
<feature type="transmembrane region" description="Helical" evidence="5">
    <location>
        <begin position="376"/>
        <end position="398"/>
    </location>
</feature>
<comment type="subunit">
    <text evidence="5">NDH-1 is composed of 14 different subunits. Subunits NuoA, H, J, K, L, M, N constitute the membrane sector of the complex.</text>
</comment>
<organism evidence="8 9">
    <name type="scientific">Dyadobacter psychrophilus</name>
    <dbReference type="NCBI Taxonomy" id="651661"/>
    <lineage>
        <taxon>Bacteria</taxon>
        <taxon>Pseudomonadati</taxon>
        <taxon>Bacteroidota</taxon>
        <taxon>Cytophagia</taxon>
        <taxon>Cytophagales</taxon>
        <taxon>Spirosomataceae</taxon>
        <taxon>Dyadobacter</taxon>
    </lineage>
</organism>
<feature type="transmembrane region" description="Helical" evidence="5">
    <location>
        <begin position="308"/>
        <end position="330"/>
    </location>
</feature>
<feature type="transmembrane region" description="Helical" evidence="5">
    <location>
        <begin position="144"/>
        <end position="162"/>
    </location>
</feature>
<dbReference type="InterPro" id="IPR001750">
    <property type="entry name" value="ND/Mrp_TM"/>
</dbReference>
<keyword evidence="5" id="KW-0520">NAD</keyword>
<evidence type="ECO:0000259" key="7">
    <source>
        <dbReference type="Pfam" id="PF00361"/>
    </source>
</evidence>
<keyword evidence="5" id="KW-1003">Cell membrane</keyword>
<comment type="subcellular location">
    <subcellularLocation>
        <location evidence="5">Cell membrane</location>
        <topology evidence="5">Multi-pass membrane protein</topology>
    </subcellularLocation>
    <subcellularLocation>
        <location evidence="1">Endomembrane system</location>
        <topology evidence="1">Multi-pass membrane protein</topology>
    </subcellularLocation>
    <subcellularLocation>
        <location evidence="6">Membrane</location>
        <topology evidence="6">Multi-pass membrane protein</topology>
    </subcellularLocation>
</comment>
<keyword evidence="5" id="KW-1278">Translocase</keyword>
<evidence type="ECO:0000256" key="4">
    <source>
        <dbReference type="ARBA" id="ARBA00023136"/>
    </source>
</evidence>
<dbReference type="Pfam" id="PF00361">
    <property type="entry name" value="Proton_antipo_M"/>
    <property type="match status" value="1"/>
</dbReference>
<keyword evidence="5" id="KW-0813">Transport</keyword>
<feature type="transmembrane region" description="Helical" evidence="5">
    <location>
        <begin position="418"/>
        <end position="439"/>
    </location>
</feature>
<keyword evidence="4 5" id="KW-0472">Membrane</keyword>
<keyword evidence="9" id="KW-1185">Reference proteome</keyword>
<dbReference type="HAMAP" id="MF_00445">
    <property type="entry name" value="NDH1_NuoN_1"/>
    <property type="match status" value="1"/>
</dbReference>
<dbReference type="GO" id="GO:0008137">
    <property type="term" value="F:NADH dehydrogenase (ubiquinone) activity"/>
    <property type="evidence" value="ECO:0007669"/>
    <property type="project" value="InterPro"/>
</dbReference>
<feature type="transmembrane region" description="Helical" evidence="5">
    <location>
        <begin position="58"/>
        <end position="74"/>
    </location>
</feature>
<evidence type="ECO:0000313" key="8">
    <source>
        <dbReference type="EMBL" id="SKC18208.1"/>
    </source>
</evidence>
<proteinExistence type="inferred from homology"/>
<name>A0A1T5HBZ8_9BACT</name>
<evidence type="ECO:0000256" key="3">
    <source>
        <dbReference type="ARBA" id="ARBA00022989"/>
    </source>
</evidence>
<accession>A0A1T5HBZ8</accession>
<sequence>MYPLKLDINDQLIHIRRSLAGITPEIFLALLFCFFLFAELVFLRWLKKEKIASYLQNIALAGSIITFLLILGQWTSEPAFRFQPLLFLDRQAVFFKLMITLAWIFTLIHVRVLKYDFPPEFNALLIAAVAGMNLLTMSTHLLTIYLSLELISISSYLLVAMSPYKKAAEGGIKYLLFGAASSAVMLYGISLIYGLTGTMDITSEAMTAGLMNNSSLVITVTIVLTLAGLLFKLSLVPFHVWTPDIYEAAPTPLVSFLSVAPKAAVVLVLMRLAGILPAQYFPILGGIALISMTVGNLAALLQTNARRLLAYSSIAQAGYLLVGIAAYSRFGFESAVFYTAAYLVINLAVFFLIDLLQPVSHTNLTCFEGLGRKNMWISSILTIVMIALAGLPPTAGFTSKLLVFSALWESYHQQAFPWMLWLLIGGILNAAISLAYYLRIPYLLFFKALAQKKAPSNQSITGKVIAGVLVIVIFLLFFNPTLVTRWISAF</sequence>
<feature type="domain" description="NADH:quinone oxidoreductase/Mrp antiporter transmembrane" evidence="7">
    <location>
        <begin position="138"/>
        <end position="414"/>
    </location>
</feature>
<comment type="similarity">
    <text evidence="5">Belongs to the complex I subunit 2 family.</text>
</comment>
<comment type="catalytic activity">
    <reaction evidence="5">
        <text>a quinone + NADH + 5 H(+)(in) = a quinol + NAD(+) + 4 H(+)(out)</text>
        <dbReference type="Rhea" id="RHEA:57888"/>
        <dbReference type="ChEBI" id="CHEBI:15378"/>
        <dbReference type="ChEBI" id="CHEBI:24646"/>
        <dbReference type="ChEBI" id="CHEBI:57540"/>
        <dbReference type="ChEBI" id="CHEBI:57945"/>
        <dbReference type="ChEBI" id="CHEBI:132124"/>
    </reaction>
</comment>
<feature type="transmembrane region" description="Helical" evidence="5">
    <location>
        <begin position="120"/>
        <end position="138"/>
    </location>
</feature>
<dbReference type="STRING" id="651661.SAMN05660293_05283"/>
<reference evidence="9" key="1">
    <citation type="submission" date="2017-02" db="EMBL/GenBank/DDBJ databases">
        <authorList>
            <person name="Varghese N."/>
            <person name="Submissions S."/>
        </authorList>
    </citation>
    <scope>NUCLEOTIDE SEQUENCE [LARGE SCALE GENOMIC DNA]</scope>
    <source>
        <strain evidence="9">DSM 22270</strain>
    </source>
</reference>
<feature type="transmembrane region" description="Helical" evidence="5">
    <location>
        <begin position="174"/>
        <end position="196"/>
    </location>
</feature>
<feature type="transmembrane region" description="Helical" evidence="5">
    <location>
        <begin position="460"/>
        <end position="478"/>
    </location>
</feature>
<evidence type="ECO:0000256" key="2">
    <source>
        <dbReference type="ARBA" id="ARBA00022692"/>
    </source>
</evidence>
<feature type="transmembrane region" description="Helical" evidence="5">
    <location>
        <begin position="216"/>
        <end position="241"/>
    </location>
</feature>
<dbReference type="GO" id="GO:0050136">
    <property type="term" value="F:NADH dehydrogenase (quinone) (non-electrogenic) activity"/>
    <property type="evidence" value="ECO:0007669"/>
    <property type="project" value="UniProtKB-UniRule"/>
</dbReference>
<dbReference type="InterPro" id="IPR010096">
    <property type="entry name" value="NADH-Q_OxRdtase_suN/2"/>
</dbReference>
<evidence type="ECO:0000256" key="1">
    <source>
        <dbReference type="ARBA" id="ARBA00004127"/>
    </source>
</evidence>
<protein>
    <recommendedName>
        <fullName evidence="5">NADH-quinone oxidoreductase subunit N</fullName>
        <ecNumber evidence="5">7.1.1.-</ecNumber>
    </recommendedName>
    <alternativeName>
        <fullName evidence="5">NADH dehydrogenase I subunit N</fullName>
    </alternativeName>
    <alternativeName>
        <fullName evidence="5">NDH-1 subunit N</fullName>
    </alternativeName>
</protein>
<dbReference type="GO" id="GO:0012505">
    <property type="term" value="C:endomembrane system"/>
    <property type="evidence" value="ECO:0007669"/>
    <property type="project" value="UniProtKB-SubCell"/>
</dbReference>
<dbReference type="EC" id="7.1.1.-" evidence="5"/>
<dbReference type="GO" id="GO:0042773">
    <property type="term" value="P:ATP synthesis coupled electron transport"/>
    <property type="evidence" value="ECO:0007669"/>
    <property type="project" value="InterPro"/>
</dbReference>
<dbReference type="GO" id="GO:0048038">
    <property type="term" value="F:quinone binding"/>
    <property type="evidence" value="ECO:0007669"/>
    <property type="project" value="UniProtKB-KW"/>
</dbReference>
<comment type="function">
    <text evidence="5">NDH-1 shuttles electrons from NADH, via FMN and iron-sulfur (Fe-S) centers, to quinones in the respiratory chain. The immediate electron acceptor for the enzyme in this species is believed to be a menaquinone. Couples the redox reaction to proton translocation (for every two electrons transferred, four hydrogen ions are translocated across the cytoplasmic membrane), and thus conserves the redox energy in a proton gradient.</text>
</comment>
<feature type="transmembrane region" description="Helical" evidence="5">
    <location>
        <begin position="336"/>
        <end position="356"/>
    </location>
</feature>
<dbReference type="Proteomes" id="UP000190897">
    <property type="component" value="Unassembled WGS sequence"/>
</dbReference>
<evidence type="ECO:0000313" key="9">
    <source>
        <dbReference type="Proteomes" id="UP000190897"/>
    </source>
</evidence>
<evidence type="ECO:0000256" key="6">
    <source>
        <dbReference type="RuleBase" id="RU000320"/>
    </source>
</evidence>
<dbReference type="AlphaFoldDB" id="A0A1T5HBZ8"/>
<keyword evidence="3 5" id="KW-1133">Transmembrane helix</keyword>
<dbReference type="GO" id="GO:0005886">
    <property type="term" value="C:plasma membrane"/>
    <property type="evidence" value="ECO:0007669"/>
    <property type="project" value="UniProtKB-SubCell"/>
</dbReference>
<feature type="transmembrane region" description="Helical" evidence="5">
    <location>
        <begin position="280"/>
        <end position="301"/>
    </location>
</feature>
<feature type="transmembrane region" description="Helical" evidence="5">
    <location>
        <begin position="94"/>
        <end position="113"/>
    </location>
</feature>
<evidence type="ECO:0000256" key="5">
    <source>
        <dbReference type="HAMAP-Rule" id="MF_00445"/>
    </source>
</evidence>
<dbReference type="NCBIfam" id="TIGR01770">
    <property type="entry name" value="NDH_I_N"/>
    <property type="match status" value="1"/>
</dbReference>
<keyword evidence="5" id="KW-0874">Quinone</keyword>
<dbReference type="PANTHER" id="PTHR22773">
    <property type="entry name" value="NADH DEHYDROGENASE"/>
    <property type="match status" value="1"/>
</dbReference>
<gene>
    <name evidence="5" type="primary">nuoN</name>
    <name evidence="8" type="ORF">SAMN05660293_05283</name>
</gene>
<feature type="transmembrane region" description="Helical" evidence="5">
    <location>
        <begin position="26"/>
        <end position="46"/>
    </location>
</feature>
<dbReference type="EMBL" id="FUZA01000010">
    <property type="protein sequence ID" value="SKC18208.1"/>
    <property type="molecule type" value="Genomic_DNA"/>
</dbReference>